<feature type="region of interest" description="Disordered" evidence="1">
    <location>
        <begin position="78"/>
        <end position="131"/>
    </location>
</feature>
<reference evidence="3" key="1">
    <citation type="submission" date="2021-02" db="EMBL/GenBank/DDBJ databases">
        <title>Psilocybe cubensis genome.</title>
        <authorList>
            <person name="Mckernan K.J."/>
            <person name="Crawford S."/>
            <person name="Trippe A."/>
            <person name="Kane L.T."/>
            <person name="Mclaughlin S."/>
        </authorList>
    </citation>
    <scope>NUCLEOTIDE SEQUENCE [LARGE SCALE GENOMIC DNA]</scope>
    <source>
        <strain evidence="3">MGC-MH-2018</strain>
    </source>
</reference>
<dbReference type="AlphaFoldDB" id="A0A8H8CLP6"/>
<proteinExistence type="predicted"/>
<organism evidence="3">
    <name type="scientific">Psilocybe cubensis</name>
    <name type="common">Psychedelic mushroom</name>
    <name type="synonym">Stropharia cubensis</name>
    <dbReference type="NCBI Taxonomy" id="181762"/>
    <lineage>
        <taxon>Eukaryota</taxon>
        <taxon>Fungi</taxon>
        <taxon>Dikarya</taxon>
        <taxon>Basidiomycota</taxon>
        <taxon>Agaricomycotina</taxon>
        <taxon>Agaricomycetes</taxon>
        <taxon>Agaricomycetidae</taxon>
        <taxon>Agaricales</taxon>
        <taxon>Agaricineae</taxon>
        <taxon>Strophariaceae</taxon>
        <taxon>Psilocybe</taxon>
    </lineage>
</organism>
<keyword evidence="2" id="KW-1133">Transmembrane helix</keyword>
<gene>
    <name evidence="3" type="ORF">JR316_004396</name>
</gene>
<sequence length="131" mass="15161">MPDLNIPVDKATHYFNLVMVVPIFIGGMLCIVLTFLGDIMAIIEKARLWLYNRCQEVLPENIKENLYERLRERRLRKNVEAGSHVEESPANVEDHSDRQPSTTSVPRLRRNHRSQSRSLLPTTHPVDPYDA</sequence>
<name>A0A8H8CLP6_PSICU</name>
<evidence type="ECO:0000313" key="3">
    <source>
        <dbReference type="EMBL" id="KAG5170013.1"/>
    </source>
</evidence>
<feature type="compositionally biased region" description="Basic and acidic residues" evidence="1">
    <location>
        <begin position="78"/>
        <end position="98"/>
    </location>
</feature>
<evidence type="ECO:0000256" key="1">
    <source>
        <dbReference type="SAM" id="MobiDB-lite"/>
    </source>
</evidence>
<accession>A0A8H8CLP6</accession>
<keyword evidence="2" id="KW-0812">Transmembrane</keyword>
<comment type="caution">
    <text evidence="3">The sequence shown here is derived from an EMBL/GenBank/DDBJ whole genome shotgun (WGS) entry which is preliminary data.</text>
</comment>
<feature type="transmembrane region" description="Helical" evidence="2">
    <location>
        <begin position="20"/>
        <end position="43"/>
    </location>
</feature>
<protein>
    <submittedName>
        <fullName evidence="3">Uncharacterized protein</fullName>
    </submittedName>
</protein>
<keyword evidence="2" id="KW-0472">Membrane</keyword>
<evidence type="ECO:0000256" key="2">
    <source>
        <dbReference type="SAM" id="Phobius"/>
    </source>
</evidence>
<dbReference type="EMBL" id="JAFIQS010000004">
    <property type="protein sequence ID" value="KAG5170013.1"/>
    <property type="molecule type" value="Genomic_DNA"/>
</dbReference>